<gene>
    <name evidence="10" type="ORF">A7A09_009820</name>
</gene>
<dbReference type="PANTHER" id="PTHR33507">
    <property type="entry name" value="INNER MEMBRANE PROTEIN YBBJ"/>
    <property type="match status" value="1"/>
</dbReference>
<sequence length="540" mass="56777">MLARVPAEFPAGDSTKRCRWPPSARKILPLPRPHCLAPGIVEHPGGAYIDTREAKVPHFRRLRRLAATIAVSMMAVFPVAAQESDEADARSIVLMSAIEGPIGPATVKHINRVIGLAEDRAAAAVVLRLNTPGGLADAMREIISEILASDVPVIGYVAPSGAHAASAGTYILYATHVAAMAPGTNLGAATPVQIGGMPDGFPGSSPEEEPGTDDRQTGDDAAGKETSEQEKDDLRPKDAMTAKATNDAVALIRSLAEMHDRNADWAERAVREAASLSANAALKMNVIDLVAGDVQELLAAADGRSVEIAGASRVLNIAGLPVETIEMDRITRILSVLSNPNVALILMMIGIYGLIFEFWNPGAVVPGVVGAISLTLGLYALNQLPLDYAGLALIGLGIAFMVVEALTPTFGILGFGGLGAFVLGASMLIDTDEPAYQISWWMIGTMAAVSGAVLILLLGFTLRFYRAVPVVSGRTRMLNSPASVQEWSGTEGFVWADGERWHAEGTAGLVPGQTVRVREVAGLTLIVEADPDAKAPERKG</sequence>
<feature type="transmembrane region" description="Helical" evidence="6">
    <location>
        <begin position="386"/>
        <end position="403"/>
    </location>
</feature>
<dbReference type="AlphaFoldDB" id="A0A3R7NC75"/>
<name>A0A3R7NC75_9RHOB</name>
<comment type="subcellular location">
    <subcellularLocation>
        <location evidence="1">Membrane</location>
        <topology evidence="1">Multi-pass membrane protein</topology>
    </subcellularLocation>
</comment>
<keyword evidence="11" id="KW-1185">Reference proteome</keyword>
<feature type="transmembrane region" description="Helical" evidence="6">
    <location>
        <begin position="362"/>
        <end position="380"/>
    </location>
</feature>
<dbReference type="InterPro" id="IPR002810">
    <property type="entry name" value="NfeD-like_C"/>
</dbReference>
<evidence type="ECO:0000256" key="2">
    <source>
        <dbReference type="ARBA" id="ARBA00022692"/>
    </source>
</evidence>
<dbReference type="Pfam" id="PF01957">
    <property type="entry name" value="NfeD"/>
    <property type="match status" value="1"/>
</dbReference>
<dbReference type="InterPro" id="IPR052165">
    <property type="entry name" value="Membrane_assoc_protease"/>
</dbReference>
<reference evidence="10" key="1">
    <citation type="submission" date="2018-05" db="EMBL/GenBank/DDBJ databases">
        <title>Reclassification of Methylarcula marina and Methylarcula terricola as Paracoccus methylarcula sp.nov., comb.nov. and Paracoccus terricola comb.nov.</title>
        <authorList>
            <person name="Shmareva M.N."/>
            <person name="Doronina N.V."/>
            <person name="Vasilenko O.V."/>
            <person name="Tarlachkov S.V."/>
            <person name="Trotsenko Y.A."/>
        </authorList>
    </citation>
    <scope>NUCLEOTIDE SEQUENCE [LARGE SCALE GENOMIC DNA]</scope>
    <source>
        <strain evidence="10">VKM B-2159</strain>
    </source>
</reference>
<evidence type="ECO:0000256" key="1">
    <source>
        <dbReference type="ARBA" id="ARBA00004141"/>
    </source>
</evidence>
<feature type="region of interest" description="Disordered" evidence="5">
    <location>
        <begin position="191"/>
        <end position="240"/>
    </location>
</feature>
<keyword evidence="2 6" id="KW-0812">Transmembrane</keyword>
<evidence type="ECO:0000256" key="5">
    <source>
        <dbReference type="SAM" id="MobiDB-lite"/>
    </source>
</evidence>
<organism evidence="10 11">
    <name type="scientific">Paracoccus methylarcula</name>
    <dbReference type="NCBI Taxonomy" id="72022"/>
    <lineage>
        <taxon>Bacteria</taxon>
        <taxon>Pseudomonadati</taxon>
        <taxon>Pseudomonadota</taxon>
        <taxon>Alphaproteobacteria</taxon>
        <taxon>Rhodobacterales</taxon>
        <taxon>Paracoccaceae</taxon>
        <taxon>Paracoccus</taxon>
    </lineage>
</organism>
<feature type="domain" description="NfeD1b N-terminal" evidence="9">
    <location>
        <begin position="98"/>
        <end position="195"/>
    </location>
</feature>
<dbReference type="GO" id="GO:0016020">
    <property type="term" value="C:membrane"/>
    <property type="evidence" value="ECO:0007669"/>
    <property type="project" value="UniProtKB-SubCell"/>
</dbReference>
<evidence type="ECO:0000313" key="10">
    <source>
        <dbReference type="EMBL" id="RNF34700.1"/>
    </source>
</evidence>
<dbReference type="SUPFAM" id="SSF141322">
    <property type="entry name" value="NfeD domain-like"/>
    <property type="match status" value="1"/>
</dbReference>
<dbReference type="InterPro" id="IPR056738">
    <property type="entry name" value="NfeD1b_N"/>
</dbReference>
<dbReference type="InterPro" id="IPR056739">
    <property type="entry name" value="NfeD_membrane"/>
</dbReference>
<feature type="transmembrane region" description="Helical" evidence="6">
    <location>
        <begin position="441"/>
        <end position="465"/>
    </location>
</feature>
<feature type="compositionally biased region" description="Basic and acidic residues" evidence="5">
    <location>
        <begin position="212"/>
        <end position="240"/>
    </location>
</feature>
<dbReference type="InterPro" id="IPR029045">
    <property type="entry name" value="ClpP/crotonase-like_dom_sf"/>
</dbReference>
<dbReference type="Proteomes" id="UP000238137">
    <property type="component" value="Unassembled WGS sequence"/>
</dbReference>
<evidence type="ECO:0000256" key="6">
    <source>
        <dbReference type="SAM" id="Phobius"/>
    </source>
</evidence>
<proteinExistence type="predicted"/>
<accession>A0A3R7NC75</accession>
<protein>
    <submittedName>
        <fullName evidence="10">Nodulation protein NfeD</fullName>
    </submittedName>
</protein>
<dbReference type="SUPFAM" id="SSF52096">
    <property type="entry name" value="ClpP/crotonase"/>
    <property type="match status" value="1"/>
</dbReference>
<dbReference type="CDD" id="cd07020">
    <property type="entry name" value="Clp_protease_NfeD_1"/>
    <property type="match status" value="1"/>
</dbReference>
<dbReference type="OrthoDB" id="5289056at2"/>
<comment type="caution">
    <text evidence="10">The sequence shown here is derived from an EMBL/GenBank/DDBJ whole genome shotgun (WGS) entry which is preliminary data.</text>
</comment>
<evidence type="ECO:0000256" key="4">
    <source>
        <dbReference type="ARBA" id="ARBA00023136"/>
    </source>
</evidence>
<keyword evidence="3 6" id="KW-1133">Transmembrane helix</keyword>
<evidence type="ECO:0000259" key="9">
    <source>
        <dbReference type="Pfam" id="PF25145"/>
    </source>
</evidence>
<evidence type="ECO:0000259" key="7">
    <source>
        <dbReference type="Pfam" id="PF01957"/>
    </source>
</evidence>
<keyword evidence="4 6" id="KW-0472">Membrane</keyword>
<dbReference type="Gene3D" id="3.90.226.10">
    <property type="entry name" value="2-enoyl-CoA Hydratase, Chain A, domain 1"/>
    <property type="match status" value="1"/>
</dbReference>
<dbReference type="Pfam" id="PF25145">
    <property type="entry name" value="NfeD1b_N"/>
    <property type="match status" value="1"/>
</dbReference>
<feature type="transmembrane region" description="Helical" evidence="6">
    <location>
        <begin position="410"/>
        <end position="429"/>
    </location>
</feature>
<dbReference type="Pfam" id="PF24961">
    <property type="entry name" value="NfeD_membrane"/>
    <property type="match status" value="1"/>
</dbReference>
<dbReference type="Gene3D" id="2.40.50.140">
    <property type="entry name" value="Nucleic acid-binding proteins"/>
    <property type="match status" value="1"/>
</dbReference>
<evidence type="ECO:0000256" key="3">
    <source>
        <dbReference type="ARBA" id="ARBA00022989"/>
    </source>
</evidence>
<dbReference type="PANTHER" id="PTHR33507:SF4">
    <property type="entry name" value="NODULATION COMPETITIVENESS PROTEIN NFED"/>
    <property type="match status" value="1"/>
</dbReference>
<evidence type="ECO:0000313" key="11">
    <source>
        <dbReference type="Proteomes" id="UP000238137"/>
    </source>
</evidence>
<dbReference type="EMBL" id="PXNQ02000005">
    <property type="protein sequence ID" value="RNF34700.1"/>
    <property type="molecule type" value="Genomic_DNA"/>
</dbReference>
<feature type="transmembrane region" description="Helical" evidence="6">
    <location>
        <begin position="333"/>
        <end position="355"/>
    </location>
</feature>
<dbReference type="InterPro" id="IPR012340">
    <property type="entry name" value="NA-bd_OB-fold"/>
</dbReference>
<evidence type="ECO:0000259" key="8">
    <source>
        <dbReference type="Pfam" id="PF24961"/>
    </source>
</evidence>
<feature type="domain" description="NfeD-like C-terminal" evidence="7">
    <location>
        <begin position="477"/>
        <end position="528"/>
    </location>
</feature>
<feature type="domain" description="NfeD integral membrane" evidence="8">
    <location>
        <begin position="341"/>
        <end position="457"/>
    </location>
</feature>